<dbReference type="AlphaFoldDB" id="M2QE29"/>
<evidence type="ECO:0000313" key="5">
    <source>
        <dbReference type="Proteomes" id="UP000188551"/>
    </source>
</evidence>
<reference evidence="2 4" key="1">
    <citation type="submission" date="2012-10" db="EMBL/GenBank/DDBJ databases">
        <title>Genome assembly of Amycolatopsis azurea DSM 43854.</title>
        <authorList>
            <person name="Khatri I."/>
            <person name="Kaur I."/>
            <person name="Subramanian S."/>
            <person name="Mayilraj S."/>
        </authorList>
    </citation>
    <scope>NUCLEOTIDE SEQUENCE [LARGE SCALE GENOMIC DNA]</scope>
    <source>
        <strain evidence="2 4">DSM 43854</strain>
    </source>
</reference>
<reference evidence="3 5" key="2">
    <citation type="submission" date="2017-02" db="EMBL/GenBank/DDBJ databases">
        <title>Amycolatopsis azurea DSM 43854 draft genome.</title>
        <authorList>
            <person name="Mayilraj S."/>
        </authorList>
    </citation>
    <scope>NUCLEOTIDE SEQUENCE [LARGE SCALE GENOMIC DNA]</scope>
    <source>
        <strain evidence="3 5">DSM 43854</strain>
    </source>
</reference>
<protein>
    <recommendedName>
        <fullName evidence="6">Band 7 domain-containing protein</fullName>
    </recommendedName>
</protein>
<dbReference type="EMBL" id="MUXN01000005">
    <property type="protein sequence ID" value="OOC07093.1"/>
    <property type="molecule type" value="Genomic_DNA"/>
</dbReference>
<feature type="region of interest" description="Disordered" evidence="1">
    <location>
        <begin position="273"/>
        <end position="322"/>
    </location>
</feature>
<keyword evidence="5" id="KW-1185">Reference proteome</keyword>
<evidence type="ECO:0000313" key="4">
    <source>
        <dbReference type="Proteomes" id="UP000014137"/>
    </source>
</evidence>
<feature type="region of interest" description="Disordered" evidence="1">
    <location>
        <begin position="381"/>
        <end position="416"/>
    </location>
</feature>
<evidence type="ECO:0000313" key="3">
    <source>
        <dbReference type="EMBL" id="OOC07093.1"/>
    </source>
</evidence>
<dbReference type="Proteomes" id="UP000188551">
    <property type="component" value="Unassembled WGS sequence"/>
</dbReference>
<comment type="caution">
    <text evidence="2">The sequence shown here is derived from an EMBL/GenBank/DDBJ whole genome shotgun (WGS) entry which is preliminary data.</text>
</comment>
<evidence type="ECO:0008006" key="6">
    <source>
        <dbReference type="Google" id="ProtNLM"/>
    </source>
</evidence>
<dbReference type="Proteomes" id="UP000014137">
    <property type="component" value="Unassembled WGS sequence"/>
</dbReference>
<proteinExistence type="predicted"/>
<dbReference type="EMBL" id="ANMG01000059">
    <property type="protein sequence ID" value="EMD24317.1"/>
    <property type="molecule type" value="Genomic_DNA"/>
</dbReference>
<evidence type="ECO:0000256" key="1">
    <source>
        <dbReference type="SAM" id="MobiDB-lite"/>
    </source>
</evidence>
<dbReference type="PATRIC" id="fig|1238180.3.peg.5847"/>
<organism evidence="2 4">
    <name type="scientific">Amycolatopsis azurea DSM 43854</name>
    <dbReference type="NCBI Taxonomy" id="1238180"/>
    <lineage>
        <taxon>Bacteria</taxon>
        <taxon>Bacillati</taxon>
        <taxon>Actinomycetota</taxon>
        <taxon>Actinomycetes</taxon>
        <taxon>Pseudonocardiales</taxon>
        <taxon>Pseudonocardiaceae</taxon>
        <taxon>Amycolatopsis</taxon>
    </lineage>
</organism>
<dbReference type="OrthoDB" id="4132762at2"/>
<sequence>MNVPYPVVEQRTLTPVAPRRLFGPKRTRTLEEIPTGSANHRLVYRISGEYVLDNAALPLDSPDVIAASHVSLVDVAQNVEVVVELEIPSKDAGMFTLRVTFVCSVNDAAAVVREGSPDLRSALRGYLKGHHRLFELGLDFSLAEINQARLKLNAQVKAFTTIYPPVFVGVGANLASVELLTPEEVSALHKSLREQENQHTLQNDETKYKHFDEVRSQRHTLGLDANQRDFERYQYEKERETLETGPESALIFALSRGDISAKDFADEVLRRDQEQLEASRAESREKREWDREDSRERRAWEQEATRNKWEVEREDQRESRRLHTQRMELKREDERRLEEWAREDKNRQLEAEVTLIKDLVQRGALDTANLKLEGVVNKYLRDNGADRSVGELPSKPEQPTDEDRVDDVEVREEDAD</sequence>
<evidence type="ECO:0000313" key="2">
    <source>
        <dbReference type="EMBL" id="EMD24317.1"/>
    </source>
</evidence>
<name>M2QE29_9PSEU</name>
<feature type="compositionally biased region" description="Acidic residues" evidence="1">
    <location>
        <begin position="399"/>
        <end position="416"/>
    </location>
</feature>
<accession>M2QE29</accession>
<dbReference type="RefSeq" id="WP_005163322.1">
    <property type="nucleotide sequence ID" value="NZ_ANMG01000059.1"/>
</dbReference>
<gene>
    <name evidence="3" type="ORF">B0293_08455</name>
    <name evidence="2" type="ORF">C791_5932</name>
</gene>